<dbReference type="AlphaFoldDB" id="A0A1H3E344"/>
<feature type="domain" description="WGR" evidence="1">
    <location>
        <begin position="1"/>
        <end position="79"/>
    </location>
</feature>
<dbReference type="InterPro" id="IPR049809">
    <property type="entry name" value="YehF/YfeS-like_WGR"/>
</dbReference>
<organism evidence="2 3">
    <name type="scientific">Sulfitobacter pontiacus</name>
    <dbReference type="NCBI Taxonomy" id="60137"/>
    <lineage>
        <taxon>Bacteria</taxon>
        <taxon>Pseudomonadati</taxon>
        <taxon>Pseudomonadota</taxon>
        <taxon>Alphaproteobacteria</taxon>
        <taxon>Rhodobacterales</taxon>
        <taxon>Roseobacteraceae</taxon>
        <taxon>Sulfitobacter</taxon>
    </lineage>
</organism>
<evidence type="ECO:0000313" key="3">
    <source>
        <dbReference type="Proteomes" id="UP000183076"/>
    </source>
</evidence>
<sequence>MEIHLEKHDSEKNQARYYCMSILPNLFGEWTLQREWGRIGQGGRVRLDLFRSEAEAERALSVLEGVKQRRAYEHVGMSH</sequence>
<dbReference type="RefSeq" id="WP_074637791.1">
    <property type="nucleotide sequence ID" value="NZ_CP160853.1"/>
</dbReference>
<dbReference type="CDD" id="cd07996">
    <property type="entry name" value="WGR_MMR_like"/>
    <property type="match status" value="1"/>
</dbReference>
<dbReference type="InterPro" id="IPR036930">
    <property type="entry name" value="WGR_dom_sf"/>
</dbReference>
<gene>
    <name evidence="2" type="ORF">SAMN04488041_11519</name>
</gene>
<accession>A0A1H3E344</accession>
<protein>
    <submittedName>
        <fullName evidence="2">WGR domain-containing protein, predicted DNA-binding domain in MolR</fullName>
    </submittedName>
</protein>
<dbReference type="Proteomes" id="UP000183076">
    <property type="component" value="Unassembled WGS sequence"/>
</dbReference>
<proteinExistence type="predicted"/>
<dbReference type="EMBL" id="FNNB01000015">
    <property type="protein sequence ID" value="SDX73050.1"/>
    <property type="molecule type" value="Genomic_DNA"/>
</dbReference>
<dbReference type="SMART" id="SM00773">
    <property type="entry name" value="WGR"/>
    <property type="match status" value="1"/>
</dbReference>
<dbReference type="PROSITE" id="PS51977">
    <property type="entry name" value="WGR"/>
    <property type="match status" value="1"/>
</dbReference>
<dbReference type="Gene3D" id="2.20.140.10">
    <property type="entry name" value="WGR domain"/>
    <property type="match status" value="1"/>
</dbReference>
<name>A0A1H3E344_9RHOB</name>
<dbReference type="GeneID" id="94022793"/>
<dbReference type="SUPFAM" id="SSF142921">
    <property type="entry name" value="WGR domain-like"/>
    <property type="match status" value="1"/>
</dbReference>
<dbReference type="STRING" id="60137.SAMN04488041_11519"/>
<dbReference type="InterPro" id="IPR008893">
    <property type="entry name" value="WGR_domain"/>
</dbReference>
<reference evidence="3" key="1">
    <citation type="submission" date="2016-10" db="EMBL/GenBank/DDBJ databases">
        <authorList>
            <person name="Varghese N."/>
            <person name="Submissions S."/>
        </authorList>
    </citation>
    <scope>NUCLEOTIDE SEQUENCE [LARGE SCALE GENOMIC DNA]</scope>
    <source>
        <strain evidence="3">DSM 10014</strain>
    </source>
</reference>
<evidence type="ECO:0000259" key="1">
    <source>
        <dbReference type="PROSITE" id="PS51977"/>
    </source>
</evidence>
<dbReference type="Pfam" id="PF05406">
    <property type="entry name" value="WGR"/>
    <property type="match status" value="1"/>
</dbReference>
<evidence type="ECO:0000313" key="2">
    <source>
        <dbReference type="EMBL" id="SDX73050.1"/>
    </source>
</evidence>
<keyword evidence="2" id="KW-0238">DNA-binding</keyword>
<dbReference type="GO" id="GO:0003677">
    <property type="term" value="F:DNA binding"/>
    <property type="evidence" value="ECO:0007669"/>
    <property type="project" value="UniProtKB-KW"/>
</dbReference>